<evidence type="ECO:0000256" key="2">
    <source>
        <dbReference type="SAM" id="Phobius"/>
    </source>
</evidence>
<dbReference type="EMBL" id="MPUH01000045">
    <property type="protein sequence ID" value="OMJ93294.1"/>
    <property type="molecule type" value="Genomic_DNA"/>
</dbReference>
<evidence type="ECO:0000256" key="1">
    <source>
        <dbReference type="SAM" id="MobiDB-lite"/>
    </source>
</evidence>
<evidence type="ECO:0000313" key="4">
    <source>
        <dbReference type="Proteomes" id="UP000187209"/>
    </source>
</evidence>
<accession>A0A1R2CWB4</accession>
<feature type="transmembrane region" description="Helical" evidence="2">
    <location>
        <begin position="166"/>
        <end position="186"/>
    </location>
</feature>
<organism evidence="3 4">
    <name type="scientific">Stentor coeruleus</name>
    <dbReference type="NCBI Taxonomy" id="5963"/>
    <lineage>
        <taxon>Eukaryota</taxon>
        <taxon>Sar</taxon>
        <taxon>Alveolata</taxon>
        <taxon>Ciliophora</taxon>
        <taxon>Postciliodesmatophora</taxon>
        <taxon>Heterotrichea</taxon>
        <taxon>Heterotrichida</taxon>
        <taxon>Stentoridae</taxon>
        <taxon>Stentor</taxon>
    </lineage>
</organism>
<feature type="transmembrane region" description="Helical" evidence="2">
    <location>
        <begin position="95"/>
        <end position="117"/>
    </location>
</feature>
<keyword evidence="2" id="KW-1133">Transmembrane helix</keyword>
<protein>
    <submittedName>
        <fullName evidence="3">Uncharacterized protein</fullName>
    </submittedName>
</protein>
<reference evidence="3 4" key="1">
    <citation type="submission" date="2016-11" db="EMBL/GenBank/DDBJ databases">
        <title>The macronuclear genome of Stentor coeruleus: a giant cell with tiny introns.</title>
        <authorList>
            <person name="Slabodnick M."/>
            <person name="Ruby J.G."/>
            <person name="Reiff S.B."/>
            <person name="Swart E.C."/>
            <person name="Gosai S."/>
            <person name="Prabakaran S."/>
            <person name="Witkowska E."/>
            <person name="Larue G.E."/>
            <person name="Fisher S."/>
            <person name="Freeman R.M."/>
            <person name="Gunawardena J."/>
            <person name="Chu W."/>
            <person name="Stover N.A."/>
            <person name="Gregory B.D."/>
            <person name="Nowacki M."/>
            <person name="Derisi J."/>
            <person name="Roy S.W."/>
            <person name="Marshall W.F."/>
            <person name="Sood P."/>
        </authorList>
    </citation>
    <scope>NUCLEOTIDE SEQUENCE [LARGE SCALE GENOMIC DNA]</scope>
    <source>
        <strain evidence="3">WM001</strain>
    </source>
</reference>
<keyword evidence="2" id="KW-0472">Membrane</keyword>
<feature type="compositionally biased region" description="Basic and acidic residues" evidence="1">
    <location>
        <begin position="206"/>
        <end position="230"/>
    </location>
</feature>
<keyword evidence="2" id="KW-0812">Transmembrane</keyword>
<feature type="region of interest" description="Disordered" evidence="1">
    <location>
        <begin position="201"/>
        <end position="230"/>
    </location>
</feature>
<feature type="transmembrane region" description="Helical" evidence="2">
    <location>
        <begin position="129"/>
        <end position="151"/>
    </location>
</feature>
<name>A0A1R2CWB4_9CILI</name>
<sequence length="230" mass="26537">MSEELTLHRRAMLNIYFLIICQLLGQLTLLVNVINCGDSYKVSFGLITSTEIYPGGEEITFAMTIPNFKTRYCDDSTRPSQEICKIVPNLALAEYIYKLLLLGNFLIVLYNIINIYFTAYCERVPKIFSFIYMHNLYPMTYIVGSILYFTVSEALTLEEGFSFAEGFYIMVAIFVLAQIASAFNRIKIQNFVRRMREGVQEDETEKEVKVETEEDGEGTRRVGIREPLLR</sequence>
<evidence type="ECO:0000313" key="3">
    <source>
        <dbReference type="EMBL" id="OMJ93294.1"/>
    </source>
</evidence>
<keyword evidence="4" id="KW-1185">Reference proteome</keyword>
<dbReference type="AlphaFoldDB" id="A0A1R2CWB4"/>
<dbReference type="Proteomes" id="UP000187209">
    <property type="component" value="Unassembled WGS sequence"/>
</dbReference>
<feature type="transmembrane region" description="Helical" evidence="2">
    <location>
        <begin position="12"/>
        <end position="34"/>
    </location>
</feature>
<comment type="caution">
    <text evidence="3">The sequence shown here is derived from an EMBL/GenBank/DDBJ whole genome shotgun (WGS) entry which is preliminary data.</text>
</comment>
<gene>
    <name evidence="3" type="ORF">SteCoe_3757</name>
</gene>
<proteinExistence type="predicted"/>